<accession>A0A5J4KHV6</accession>
<proteinExistence type="predicted"/>
<dbReference type="AlphaFoldDB" id="A0A5J4KHV6"/>
<dbReference type="Proteomes" id="UP000326912">
    <property type="component" value="Unassembled WGS sequence"/>
</dbReference>
<feature type="compositionally biased region" description="Low complexity" evidence="1">
    <location>
        <begin position="30"/>
        <end position="44"/>
    </location>
</feature>
<organism evidence="3 4">
    <name type="scientific">Dictyobacter vulcani</name>
    <dbReference type="NCBI Taxonomy" id="2607529"/>
    <lineage>
        <taxon>Bacteria</taxon>
        <taxon>Bacillati</taxon>
        <taxon>Chloroflexota</taxon>
        <taxon>Ktedonobacteria</taxon>
        <taxon>Ktedonobacterales</taxon>
        <taxon>Dictyobacteraceae</taxon>
        <taxon>Dictyobacter</taxon>
    </lineage>
</organism>
<comment type="caution">
    <text evidence="3">The sequence shown here is derived from an EMBL/GenBank/DDBJ whole genome shotgun (WGS) entry which is preliminary data.</text>
</comment>
<protein>
    <submittedName>
        <fullName evidence="3">Uncharacterized protein</fullName>
    </submittedName>
</protein>
<evidence type="ECO:0000256" key="2">
    <source>
        <dbReference type="SAM" id="Phobius"/>
    </source>
</evidence>
<evidence type="ECO:0000256" key="1">
    <source>
        <dbReference type="SAM" id="MobiDB-lite"/>
    </source>
</evidence>
<name>A0A5J4KHV6_9CHLR</name>
<keyword evidence="2" id="KW-0472">Membrane</keyword>
<keyword evidence="2" id="KW-0812">Transmembrane</keyword>
<feature type="region of interest" description="Disordered" evidence="1">
    <location>
        <begin position="1"/>
        <end position="55"/>
    </location>
</feature>
<feature type="transmembrane region" description="Helical" evidence="2">
    <location>
        <begin position="75"/>
        <end position="108"/>
    </location>
</feature>
<gene>
    <name evidence="3" type="ORF">KDW_14270</name>
</gene>
<sequence length="111" mass="11780">MQAEESDVTAAPLNSTPSPDSAPVEKEPVAAEGTTTTEGATKRGTTGKKRTRARGRLVNAEEVMPRPSIWPLGMAFSIAFVLFGVIAGPIFLGIGVVLLLVCCLGWILERR</sequence>
<dbReference type="Gene3D" id="1.10.287.70">
    <property type="match status" value="1"/>
</dbReference>
<feature type="compositionally biased region" description="Basic residues" evidence="1">
    <location>
        <begin position="45"/>
        <end position="55"/>
    </location>
</feature>
<evidence type="ECO:0000313" key="4">
    <source>
        <dbReference type="Proteomes" id="UP000326912"/>
    </source>
</evidence>
<keyword evidence="4" id="KW-1185">Reference proteome</keyword>
<reference evidence="3 4" key="1">
    <citation type="submission" date="2019-10" db="EMBL/GenBank/DDBJ databases">
        <title>Dictyobacter vulcani sp. nov., within the class Ktedonobacteria, isolated from soil of volcanic Mt. Zao.</title>
        <authorList>
            <person name="Zheng Y."/>
            <person name="Wang C.M."/>
            <person name="Sakai Y."/>
            <person name="Abe K."/>
            <person name="Yokota A."/>
            <person name="Yabe S."/>
        </authorList>
    </citation>
    <scope>NUCLEOTIDE SEQUENCE [LARGE SCALE GENOMIC DNA]</scope>
    <source>
        <strain evidence="3 4">W12</strain>
    </source>
</reference>
<keyword evidence="2" id="KW-1133">Transmembrane helix</keyword>
<evidence type="ECO:0000313" key="3">
    <source>
        <dbReference type="EMBL" id="GER87265.1"/>
    </source>
</evidence>
<dbReference type="EMBL" id="BKZW01000001">
    <property type="protein sequence ID" value="GER87265.1"/>
    <property type="molecule type" value="Genomic_DNA"/>
</dbReference>